<evidence type="ECO:0000313" key="3">
    <source>
        <dbReference type="Proteomes" id="UP000769484"/>
    </source>
</evidence>
<dbReference type="RefSeq" id="WP_004005655.1">
    <property type="nucleotide sequence ID" value="NZ_CAUREM010000043.1"/>
</dbReference>
<protein>
    <submittedName>
        <fullName evidence="2">Uncharacterized protein</fullName>
    </submittedName>
</protein>
<gene>
    <name evidence="2" type="ORF">HXO56_05530</name>
</gene>
<evidence type="ECO:0000256" key="1">
    <source>
        <dbReference type="SAM" id="MobiDB-lite"/>
    </source>
</evidence>
<feature type="region of interest" description="Disordered" evidence="1">
    <location>
        <begin position="66"/>
        <end position="86"/>
    </location>
</feature>
<proteinExistence type="predicted"/>
<organism evidence="2 3">
    <name type="scientific">Rothia dentocariosa</name>
    <dbReference type="NCBI Taxonomy" id="2047"/>
    <lineage>
        <taxon>Bacteria</taxon>
        <taxon>Bacillati</taxon>
        <taxon>Actinomycetota</taxon>
        <taxon>Actinomycetes</taxon>
        <taxon>Micrococcales</taxon>
        <taxon>Micrococcaceae</taxon>
        <taxon>Rothia</taxon>
    </lineage>
</organism>
<sequence>MSQEGLSADQCKKKAIENLGEARNLTKQNSKWSYVVAFYAAYHAVKYALLTDPIFDDFQNLKSKDSSLVPEDRTATRHSKRAGSDQSPGINDIVRVLYRTDCETPIYLEYFKLHSASIVVRYKDELPPMSMNDSLAYAEKIVNSALSGRIRAEKTDRVDA</sequence>
<reference evidence="2" key="1">
    <citation type="submission" date="2020-04" db="EMBL/GenBank/DDBJ databases">
        <title>Deep metagenomics examines the oral microbiome during advanced dental caries in children, revealing novel taxa and co-occurrences with host molecules.</title>
        <authorList>
            <person name="Baker J.L."/>
            <person name="Morton J.T."/>
            <person name="Dinis M."/>
            <person name="Alvarez R."/>
            <person name="Tran N.C."/>
            <person name="Knight R."/>
            <person name="Edlund A."/>
        </authorList>
    </citation>
    <scope>NUCLEOTIDE SEQUENCE</scope>
    <source>
        <strain evidence="2">JCVI_47_bin.4</strain>
    </source>
</reference>
<comment type="caution">
    <text evidence="2">The sequence shown here is derived from an EMBL/GenBank/DDBJ whole genome shotgun (WGS) entry which is preliminary data.</text>
</comment>
<dbReference type="Proteomes" id="UP000769484">
    <property type="component" value="Unassembled WGS sequence"/>
</dbReference>
<dbReference type="EMBL" id="JABZXJ010000017">
    <property type="protein sequence ID" value="MBF1649538.1"/>
    <property type="molecule type" value="Genomic_DNA"/>
</dbReference>
<evidence type="ECO:0000313" key="2">
    <source>
        <dbReference type="EMBL" id="MBF1649538.1"/>
    </source>
</evidence>
<accession>A0A7D4GUK7</accession>
<name>A0A7D4GUK7_9MICC</name>
<feature type="compositionally biased region" description="Basic and acidic residues" evidence="1">
    <location>
        <begin position="66"/>
        <end position="75"/>
    </location>
</feature>
<dbReference type="AlphaFoldDB" id="A0A7D4GUK7"/>